<dbReference type="InterPro" id="IPR010105">
    <property type="entry name" value="TonB_sidphr_rcpt"/>
</dbReference>
<accession>A0ABU5IMD7</accession>
<dbReference type="PROSITE" id="PS52016">
    <property type="entry name" value="TONB_DEPENDENT_REC_3"/>
    <property type="match status" value="1"/>
</dbReference>
<evidence type="ECO:0000256" key="10">
    <source>
        <dbReference type="ARBA" id="ARBA00023077"/>
    </source>
</evidence>
<keyword evidence="6 14" id="KW-0812">Transmembrane</keyword>
<sequence>MASKGTRRMAPPRPHLLALAAALALLGGAPRAQTAAPPAGAPASLPPAGDGRDAADAADTTLPAVRATARSERETATSPVRGYQARRAATATKTDTLLAETPQSVTVVTRELLTDQGATNVQDALNYAAGVRSDAYGLDSRTDSVRIRGGDPVEYLDGLRKNFDYYTSNARTEPYTLERIEVLRGPASMLFGQGGTGGVVNMVSKRPQAEAQGEVGLQLGSWNRRQLQADLTGPLTAGGQWLYRLVAVAREAGTQVDHVRDDRRVLAPSLTWRPSAATSLTLQALAQSDRSGSTSQFFPWSGVLTANPNGRLPTSRFIGEPGWDRYDTDRRSLGWLLEHRFDNGWTLRQNARWTRNDVDYRSTYADSFSLPGDWGADPMGKRVLERYAYAEDNRTRLLTLDQHLQGRSDAVGVRHDWLLGLDLARYRKRGEVGSAAGGLMDAYAPVYGNFTPPALSPAAPSTQRQAGLYLQDQMRLGTHWQLTAGLRHDEARNETQGAGTEASRANSKRLALMYLADGGWSPYLSYSESFRPVANQGNQRFKPLRGKQWEAGVKGDLDGGRTVLNAAVYDLREVNQLRQDPTTSLYAQLDETRARGVELELKTSPARALDLVANYTYTDLEAPLEAVPAHQLSAWGRWRFALGGLPGFSLGAGVRHLSAFHDGAGPTVPSVTLLDALLAWEGAHWRAALNVSNLTDKTYVATCLGRGDCWWGTRRNAVASVSYRW</sequence>
<organism evidence="20 21">
    <name type="scientific">Azohydromonas lata</name>
    <dbReference type="NCBI Taxonomy" id="45677"/>
    <lineage>
        <taxon>Bacteria</taxon>
        <taxon>Pseudomonadati</taxon>
        <taxon>Pseudomonadota</taxon>
        <taxon>Betaproteobacteria</taxon>
        <taxon>Burkholderiales</taxon>
        <taxon>Sphaerotilaceae</taxon>
        <taxon>Azohydromonas</taxon>
    </lineage>
</organism>
<evidence type="ECO:0000256" key="4">
    <source>
        <dbReference type="ARBA" id="ARBA00022452"/>
    </source>
</evidence>
<evidence type="ECO:0000313" key="20">
    <source>
        <dbReference type="EMBL" id="MDZ5460063.1"/>
    </source>
</evidence>
<evidence type="ECO:0000256" key="5">
    <source>
        <dbReference type="ARBA" id="ARBA00022496"/>
    </source>
</evidence>
<evidence type="ECO:0000259" key="19">
    <source>
        <dbReference type="Pfam" id="PF07715"/>
    </source>
</evidence>
<feature type="region of interest" description="Disordered" evidence="16">
    <location>
        <begin position="30"/>
        <end position="89"/>
    </location>
</feature>
<comment type="subcellular location">
    <subcellularLocation>
        <location evidence="1 14">Cell outer membrane</location>
        <topology evidence="1 14">Multi-pass membrane protein</topology>
    </subcellularLocation>
</comment>
<proteinExistence type="inferred from homology"/>
<evidence type="ECO:0000256" key="6">
    <source>
        <dbReference type="ARBA" id="ARBA00022692"/>
    </source>
</evidence>
<evidence type="ECO:0000256" key="11">
    <source>
        <dbReference type="ARBA" id="ARBA00023136"/>
    </source>
</evidence>
<keyword evidence="7 17" id="KW-0732">Signal</keyword>
<dbReference type="PANTHER" id="PTHR32552">
    <property type="entry name" value="FERRICHROME IRON RECEPTOR-RELATED"/>
    <property type="match status" value="1"/>
</dbReference>
<dbReference type="Gene3D" id="2.40.170.20">
    <property type="entry name" value="TonB-dependent receptor, beta-barrel domain"/>
    <property type="match status" value="1"/>
</dbReference>
<dbReference type="InterPro" id="IPR039426">
    <property type="entry name" value="TonB-dep_rcpt-like"/>
</dbReference>
<keyword evidence="21" id="KW-1185">Reference proteome</keyword>
<evidence type="ECO:0000256" key="13">
    <source>
        <dbReference type="ARBA" id="ARBA00023237"/>
    </source>
</evidence>
<dbReference type="CDD" id="cd01347">
    <property type="entry name" value="ligand_gated_channel"/>
    <property type="match status" value="1"/>
</dbReference>
<dbReference type="InterPro" id="IPR012910">
    <property type="entry name" value="Plug_dom"/>
</dbReference>
<keyword evidence="13 14" id="KW-0998">Cell outer membrane</keyword>
<gene>
    <name evidence="20" type="ORF">SM757_26130</name>
</gene>
<evidence type="ECO:0000256" key="7">
    <source>
        <dbReference type="ARBA" id="ARBA00022729"/>
    </source>
</evidence>
<evidence type="ECO:0000259" key="18">
    <source>
        <dbReference type="Pfam" id="PF00593"/>
    </source>
</evidence>
<evidence type="ECO:0000256" key="12">
    <source>
        <dbReference type="ARBA" id="ARBA00023170"/>
    </source>
</evidence>
<keyword evidence="8" id="KW-0408">Iron</keyword>
<comment type="similarity">
    <text evidence="2 14 15">Belongs to the TonB-dependent receptor family.</text>
</comment>
<dbReference type="Proteomes" id="UP001293718">
    <property type="component" value="Unassembled WGS sequence"/>
</dbReference>
<dbReference type="Pfam" id="PF00593">
    <property type="entry name" value="TonB_dep_Rec_b-barrel"/>
    <property type="match status" value="1"/>
</dbReference>
<evidence type="ECO:0000256" key="14">
    <source>
        <dbReference type="PROSITE-ProRule" id="PRU01360"/>
    </source>
</evidence>
<keyword evidence="12 20" id="KW-0675">Receptor</keyword>
<dbReference type="SUPFAM" id="SSF56935">
    <property type="entry name" value="Porins"/>
    <property type="match status" value="1"/>
</dbReference>
<evidence type="ECO:0000313" key="21">
    <source>
        <dbReference type="Proteomes" id="UP001293718"/>
    </source>
</evidence>
<dbReference type="InterPro" id="IPR037066">
    <property type="entry name" value="Plug_dom_sf"/>
</dbReference>
<feature type="domain" description="TonB-dependent receptor plug" evidence="19">
    <location>
        <begin position="99"/>
        <end position="199"/>
    </location>
</feature>
<feature type="signal peptide" evidence="17">
    <location>
        <begin position="1"/>
        <end position="34"/>
    </location>
</feature>
<feature type="compositionally biased region" description="Low complexity" evidence="16">
    <location>
        <begin position="30"/>
        <end position="49"/>
    </location>
</feature>
<keyword evidence="3 14" id="KW-0813">Transport</keyword>
<comment type="caution">
    <text evidence="20">The sequence shown here is derived from an EMBL/GenBank/DDBJ whole genome shotgun (WGS) entry which is preliminary data.</text>
</comment>
<protein>
    <submittedName>
        <fullName evidence="20">TonB-dependent siderophore receptor</fullName>
    </submittedName>
</protein>
<dbReference type="InterPro" id="IPR036942">
    <property type="entry name" value="Beta-barrel_TonB_sf"/>
</dbReference>
<dbReference type="PANTHER" id="PTHR32552:SF68">
    <property type="entry name" value="FERRICHROME OUTER MEMBRANE TRANSPORTER_PHAGE RECEPTOR"/>
    <property type="match status" value="1"/>
</dbReference>
<keyword evidence="10 15" id="KW-0798">TonB box</keyword>
<dbReference type="InterPro" id="IPR000531">
    <property type="entry name" value="Beta-barrel_TonB"/>
</dbReference>
<evidence type="ECO:0000256" key="3">
    <source>
        <dbReference type="ARBA" id="ARBA00022448"/>
    </source>
</evidence>
<feature type="chain" id="PRO_5046354613" evidence="17">
    <location>
        <begin position="35"/>
        <end position="725"/>
    </location>
</feature>
<dbReference type="EMBL" id="JAXOJX010000057">
    <property type="protein sequence ID" value="MDZ5460063.1"/>
    <property type="molecule type" value="Genomic_DNA"/>
</dbReference>
<feature type="domain" description="TonB-dependent receptor-like beta-barrel" evidence="18">
    <location>
        <begin position="290"/>
        <end position="694"/>
    </location>
</feature>
<evidence type="ECO:0000256" key="9">
    <source>
        <dbReference type="ARBA" id="ARBA00023065"/>
    </source>
</evidence>
<name>A0ABU5IMD7_9BURK</name>
<reference evidence="20 21" key="1">
    <citation type="submission" date="2023-11" db="EMBL/GenBank/DDBJ databases">
        <title>Draft genome of Azohydromonas lata strain H1 (DSM1123), a polyhydroxyalkanoate producer.</title>
        <authorList>
            <person name="Traversa D."/>
            <person name="D'Addabbo P."/>
            <person name="Pazzani C."/>
            <person name="Manzari C."/>
            <person name="Chiara M."/>
            <person name="Scrascia M."/>
        </authorList>
    </citation>
    <scope>NUCLEOTIDE SEQUENCE [LARGE SCALE GENOMIC DNA]</scope>
    <source>
        <strain evidence="20 21">H1</strain>
    </source>
</reference>
<keyword evidence="5" id="KW-0410">Iron transport</keyword>
<dbReference type="Gene3D" id="2.170.130.10">
    <property type="entry name" value="TonB-dependent receptor, plug domain"/>
    <property type="match status" value="1"/>
</dbReference>
<keyword evidence="11 14" id="KW-0472">Membrane</keyword>
<evidence type="ECO:0000256" key="15">
    <source>
        <dbReference type="RuleBase" id="RU003357"/>
    </source>
</evidence>
<evidence type="ECO:0000256" key="16">
    <source>
        <dbReference type="SAM" id="MobiDB-lite"/>
    </source>
</evidence>
<evidence type="ECO:0000256" key="8">
    <source>
        <dbReference type="ARBA" id="ARBA00023004"/>
    </source>
</evidence>
<evidence type="ECO:0000256" key="1">
    <source>
        <dbReference type="ARBA" id="ARBA00004571"/>
    </source>
</evidence>
<keyword evidence="4 14" id="KW-1134">Transmembrane beta strand</keyword>
<dbReference type="RefSeq" id="WP_322467634.1">
    <property type="nucleotide sequence ID" value="NZ_JAXOJX010000057.1"/>
</dbReference>
<keyword evidence="9" id="KW-0406">Ion transport</keyword>
<dbReference type="Pfam" id="PF07715">
    <property type="entry name" value="Plug"/>
    <property type="match status" value="1"/>
</dbReference>
<evidence type="ECO:0000256" key="2">
    <source>
        <dbReference type="ARBA" id="ARBA00009810"/>
    </source>
</evidence>
<evidence type="ECO:0000256" key="17">
    <source>
        <dbReference type="SAM" id="SignalP"/>
    </source>
</evidence>
<dbReference type="NCBIfam" id="TIGR01783">
    <property type="entry name" value="TonB-siderophor"/>
    <property type="match status" value="1"/>
</dbReference>